<proteinExistence type="inferred from homology"/>
<keyword evidence="12" id="KW-0472">Membrane</keyword>
<evidence type="ECO:0000256" key="13">
    <source>
        <dbReference type="ARBA" id="ARBA00031434"/>
    </source>
</evidence>
<dbReference type="SUPFAM" id="SSF53756">
    <property type="entry name" value="UDP-Glycosyltransferase/glycogen phosphorylase"/>
    <property type="match status" value="1"/>
</dbReference>
<evidence type="ECO:0000256" key="2">
    <source>
        <dbReference type="ARBA" id="ARBA00004922"/>
    </source>
</evidence>
<evidence type="ECO:0000256" key="4">
    <source>
        <dbReference type="ARBA" id="ARBA00015841"/>
    </source>
</evidence>
<evidence type="ECO:0000256" key="20">
    <source>
        <dbReference type="SAM" id="MobiDB-lite"/>
    </source>
</evidence>
<evidence type="ECO:0000256" key="16">
    <source>
        <dbReference type="ARBA" id="ARBA00045071"/>
    </source>
</evidence>
<comment type="catalytic activity">
    <reaction evidence="16">
        <text>an N,N'-diacetylchitobiosyl-diphospho-di-trans,poly-cis-dolichol + GDP-alpha-D-mannose = a beta-D-Man-(1-&gt;4)-beta-D-GlcNAc-(1-&gt;4)-alpha-D-GlcNAc-diphospho-di-trans,poly-cis-dolichol + GDP + H(+)</text>
        <dbReference type="Rhea" id="RHEA:13865"/>
        <dbReference type="Rhea" id="RHEA-COMP:19510"/>
        <dbReference type="Rhea" id="RHEA-COMP:19511"/>
        <dbReference type="ChEBI" id="CHEBI:15378"/>
        <dbReference type="ChEBI" id="CHEBI:57269"/>
        <dbReference type="ChEBI" id="CHEBI:57527"/>
        <dbReference type="ChEBI" id="CHEBI:58189"/>
        <dbReference type="ChEBI" id="CHEBI:58472"/>
        <dbReference type="EC" id="2.4.1.142"/>
    </reaction>
    <physiologicalReaction direction="left-to-right" evidence="16">
        <dbReference type="Rhea" id="RHEA:13866"/>
    </physiologicalReaction>
</comment>
<evidence type="ECO:0000256" key="7">
    <source>
        <dbReference type="ARBA" id="ARBA00022679"/>
    </source>
</evidence>
<evidence type="ECO:0000256" key="17">
    <source>
        <dbReference type="ARBA" id="ARBA00056362"/>
    </source>
</evidence>
<evidence type="ECO:0000256" key="11">
    <source>
        <dbReference type="ARBA" id="ARBA00022989"/>
    </source>
</evidence>
<dbReference type="PANTHER" id="PTHR13036">
    <property type="entry name" value="BETA1,4 MANNOSYLTRANSFERASE"/>
    <property type="match status" value="1"/>
</dbReference>
<evidence type="ECO:0000256" key="1">
    <source>
        <dbReference type="ARBA" id="ARBA00004389"/>
    </source>
</evidence>
<keyword evidence="9" id="KW-0256">Endoplasmic reticulum</keyword>
<keyword evidence="11" id="KW-1133">Transmembrane helix</keyword>
<accession>A0AAD7RBD3</accession>
<organism evidence="21 22">
    <name type="scientific">Aldrovandia affinis</name>
    <dbReference type="NCBI Taxonomy" id="143900"/>
    <lineage>
        <taxon>Eukaryota</taxon>
        <taxon>Metazoa</taxon>
        <taxon>Chordata</taxon>
        <taxon>Craniata</taxon>
        <taxon>Vertebrata</taxon>
        <taxon>Euteleostomi</taxon>
        <taxon>Actinopterygii</taxon>
        <taxon>Neopterygii</taxon>
        <taxon>Teleostei</taxon>
        <taxon>Notacanthiformes</taxon>
        <taxon>Halosauridae</taxon>
        <taxon>Aldrovandia</taxon>
    </lineage>
</organism>
<name>A0AAD7RBD3_9TELE</name>
<keyword evidence="5" id="KW-0597">Phosphoprotein</keyword>
<evidence type="ECO:0000256" key="14">
    <source>
        <dbReference type="ARBA" id="ARBA00031566"/>
    </source>
</evidence>
<keyword evidence="10" id="KW-0735">Signal-anchor</keyword>
<evidence type="ECO:0000256" key="10">
    <source>
        <dbReference type="ARBA" id="ARBA00022968"/>
    </source>
</evidence>
<comment type="subcellular location">
    <subcellularLocation>
        <location evidence="1">Endoplasmic reticulum membrane</location>
        <topology evidence="1">Single-pass membrane protein</topology>
    </subcellularLocation>
</comment>
<gene>
    <name evidence="21" type="ORF">AAFF_G00266290</name>
</gene>
<evidence type="ECO:0000256" key="19">
    <source>
        <dbReference type="ARBA" id="ARBA00082785"/>
    </source>
</evidence>
<keyword evidence="22" id="KW-1185">Reference proteome</keyword>
<evidence type="ECO:0000256" key="6">
    <source>
        <dbReference type="ARBA" id="ARBA00022676"/>
    </source>
</evidence>
<evidence type="ECO:0000256" key="12">
    <source>
        <dbReference type="ARBA" id="ARBA00023136"/>
    </source>
</evidence>
<dbReference type="InterPro" id="IPR026051">
    <property type="entry name" value="ALG1-like"/>
</dbReference>
<evidence type="ECO:0000256" key="3">
    <source>
        <dbReference type="ARBA" id="ARBA00012611"/>
    </source>
</evidence>
<dbReference type="GO" id="GO:0005789">
    <property type="term" value="C:endoplasmic reticulum membrane"/>
    <property type="evidence" value="ECO:0007669"/>
    <property type="project" value="UniProtKB-SubCell"/>
</dbReference>
<dbReference type="CDD" id="cd03816">
    <property type="entry name" value="GT33_ALG1-like"/>
    <property type="match status" value="1"/>
</dbReference>
<evidence type="ECO:0000313" key="22">
    <source>
        <dbReference type="Proteomes" id="UP001221898"/>
    </source>
</evidence>
<dbReference type="EMBL" id="JAINUG010000365">
    <property type="protein sequence ID" value="KAJ8373326.1"/>
    <property type="molecule type" value="Genomic_DNA"/>
</dbReference>
<dbReference type="Proteomes" id="UP001221898">
    <property type="component" value="Unassembled WGS sequence"/>
</dbReference>
<keyword evidence="6" id="KW-0328">Glycosyltransferase</keyword>
<dbReference type="EC" id="2.4.1.142" evidence="3"/>
<comment type="similarity">
    <text evidence="18">Belongs to the glycosyltransferase group 1 family. Glycosyltransferase 33 subfamily.</text>
</comment>
<comment type="pathway">
    <text evidence="2">Protein modification; protein glycosylation.</text>
</comment>
<reference evidence="21" key="1">
    <citation type="journal article" date="2023" name="Science">
        <title>Genome structures resolve the early diversification of teleost fishes.</title>
        <authorList>
            <person name="Parey E."/>
            <person name="Louis A."/>
            <person name="Montfort J."/>
            <person name="Bouchez O."/>
            <person name="Roques C."/>
            <person name="Iampietro C."/>
            <person name="Lluch J."/>
            <person name="Castinel A."/>
            <person name="Donnadieu C."/>
            <person name="Desvignes T."/>
            <person name="Floi Bucao C."/>
            <person name="Jouanno E."/>
            <person name="Wen M."/>
            <person name="Mejri S."/>
            <person name="Dirks R."/>
            <person name="Jansen H."/>
            <person name="Henkel C."/>
            <person name="Chen W.J."/>
            <person name="Zahm M."/>
            <person name="Cabau C."/>
            <person name="Klopp C."/>
            <person name="Thompson A.W."/>
            <person name="Robinson-Rechavi M."/>
            <person name="Braasch I."/>
            <person name="Lecointre G."/>
            <person name="Bobe J."/>
            <person name="Postlethwait J.H."/>
            <person name="Berthelot C."/>
            <person name="Roest Crollius H."/>
            <person name="Guiguen Y."/>
        </authorList>
    </citation>
    <scope>NUCLEOTIDE SEQUENCE</scope>
    <source>
        <strain evidence="21">NC1722</strain>
    </source>
</reference>
<protein>
    <recommendedName>
        <fullName evidence="4">Chitobiosyldiphosphodolichol beta-mannosyltransferase</fullName>
        <ecNumber evidence="3">2.4.1.142</ecNumber>
    </recommendedName>
    <alternativeName>
        <fullName evidence="19">Asparagine-linked glycosylation protein 1 homolog</fullName>
    </alternativeName>
    <alternativeName>
        <fullName evidence="14">Beta-1,4-mannosyltransferase</fullName>
    </alternativeName>
    <alternativeName>
        <fullName evidence="15">GDP-Man:GlcNAc2-PP-dolichol mannosyltransferase</fullName>
    </alternativeName>
    <alternativeName>
        <fullName evidence="13">GDP-mannose-dolichol diphosphochitobiose mannosyltransferase</fullName>
    </alternativeName>
</protein>
<evidence type="ECO:0000256" key="15">
    <source>
        <dbReference type="ARBA" id="ARBA00033088"/>
    </source>
</evidence>
<sequence length="494" mass="55125">MAETTSTVLVVLLQAAGLGAVLCLAQFGLIYSCLPAVAAACLMCLRARRLRAHGGATNRSACVLVLGDIGRSPRMQYHAVSLSKHGYAVSFVGFLGTKPHQDVIGNERIKIIPISELRGLTAGPKILRYVAKVILQSLQLFYVLLKVDLPSYVLMQNPPGLPGIAVAWSVCALRGSRFIIDWHNYGYTIMALSHGETHPIVRVAKWYERFFGRFSRHNLCVTNAMKEDLQRHWNIKATTLYDKPPLIFRETPLEASHSLFMKMRDLYPPFQPRGETQREGAEQTAFTERDGDTGTVTLANGRPALLLSSTSWTEDEDFSVLLKALEDYEGFVEGGAALPSLVCVITGKGPQKEYYRTLIDRLRFKHVEICTPWRRARGEDYPVLLGSADLGVCLHKSSSGLDLPMKVVDMFGCCLPVCAIHFQCLHELVKHEENGLVFEDSQELAEQLKALLLDFPVEEGRLARFRRNLRASGQPRWDESWDRTVLPLLASDGV</sequence>
<dbReference type="PANTHER" id="PTHR13036:SF0">
    <property type="entry name" value="CHITOBIOSYLDIPHOSPHODOLICHOL BETA-MANNOSYLTRANSFERASE"/>
    <property type="match status" value="1"/>
</dbReference>
<evidence type="ECO:0000256" key="18">
    <source>
        <dbReference type="ARBA" id="ARBA00061237"/>
    </source>
</evidence>
<dbReference type="Pfam" id="PF13692">
    <property type="entry name" value="Glyco_trans_1_4"/>
    <property type="match status" value="1"/>
</dbReference>
<comment type="caution">
    <text evidence="21">The sequence shown here is derived from an EMBL/GenBank/DDBJ whole genome shotgun (WGS) entry which is preliminary data.</text>
</comment>
<keyword evidence="8" id="KW-0812">Transmembrane</keyword>
<dbReference type="AlphaFoldDB" id="A0AAD7RBD3"/>
<evidence type="ECO:0000256" key="9">
    <source>
        <dbReference type="ARBA" id="ARBA00022824"/>
    </source>
</evidence>
<feature type="region of interest" description="Disordered" evidence="20">
    <location>
        <begin position="272"/>
        <end position="293"/>
    </location>
</feature>
<keyword evidence="7" id="KW-0808">Transferase</keyword>
<dbReference type="Gene3D" id="3.40.50.2000">
    <property type="entry name" value="Glycogen Phosphorylase B"/>
    <property type="match status" value="1"/>
</dbReference>
<dbReference type="FunFam" id="3.40.50.2000:FF:000096">
    <property type="entry name" value="ALG1, chitobiosyldiphosphodolichol beta-mannosyltransferase"/>
    <property type="match status" value="1"/>
</dbReference>
<feature type="compositionally biased region" description="Basic and acidic residues" evidence="20">
    <location>
        <begin position="275"/>
        <end position="292"/>
    </location>
</feature>
<evidence type="ECO:0000313" key="21">
    <source>
        <dbReference type="EMBL" id="KAJ8373326.1"/>
    </source>
</evidence>
<dbReference type="FunFam" id="3.40.50.2000:FF:000109">
    <property type="entry name" value="Chitobiosyldiphosphodolichol beta-mannosyltransferase"/>
    <property type="match status" value="1"/>
</dbReference>
<evidence type="ECO:0000256" key="5">
    <source>
        <dbReference type="ARBA" id="ARBA00022553"/>
    </source>
</evidence>
<comment type="function">
    <text evidence="17">Mannosyltransferase that operates in the biosynthetic pathway of dolichol-linked oligosaccharides, the glycan precursors employed in protein asparagine (N)-glycosylation. The assembly of dolichol-linked oligosaccharides begins on the cytosolic side of the endoplasmic reticulum membrane and finishes in its lumen. The sequential addition of sugars to dolichol pyrophosphate produces dolichol-linked oligosaccharides containing fourteen sugars, including two GlcNAcs, nine mannoses and three glucoses. Once assembled, the oligosaccharide is transferred from the lipid to nascent proteins by oligosaccharyltransferases. Catalyzes, on the cytoplasmic face of the endoplasmic reticulum, the addition of the first mannose residues to the dolichol-linked oligosaccharide chain, to produce Man1GlcNAc(2)-PP-dolichol core oligosaccharide. Man1GlcNAc(2)-PP-dolichol is a substrate for ALG2, the following enzyme in the biosynthetic pathway.</text>
</comment>
<evidence type="ECO:0000256" key="8">
    <source>
        <dbReference type="ARBA" id="ARBA00022692"/>
    </source>
</evidence>
<dbReference type="GO" id="GO:0004578">
    <property type="term" value="F:chitobiosyldiphosphodolichol beta-mannosyltransferase activity"/>
    <property type="evidence" value="ECO:0007669"/>
    <property type="project" value="UniProtKB-EC"/>
</dbReference>